<evidence type="ECO:0000256" key="2">
    <source>
        <dbReference type="ARBA" id="ARBA00022741"/>
    </source>
</evidence>
<reference evidence="17 18" key="1">
    <citation type="submission" date="2018-04" db="EMBL/GenBank/DDBJ databases">
        <title>Genome sequencing of Flavobacterium sp. HYN0048.</title>
        <authorList>
            <person name="Yi H."/>
            <person name="Baek C."/>
        </authorList>
    </citation>
    <scope>NUCLEOTIDE SEQUENCE [LARGE SCALE GENOMIC DNA]</scope>
    <source>
        <strain evidence="17 18">HYN0048</strain>
    </source>
</reference>
<keyword evidence="18" id="KW-1185">Reference proteome</keyword>
<sequence length="1047" mass="119371">MQTPSFSLYDASAGSGKTYTLVKEYLKIILRSEKHDAYRNILAITFTNKAVHEMKSRIVGSLSEFAKDSPSGKAAALMETIAGETGISVASIRLKAQQIIRHLIHNYAAFDISTIDKFTHRVIRAFAHDLNLPVTFEVTLDTENLLTEAVDTIIARAGEDETLTKLLVDFTMEKTDDDKSWDISREILETGRLALNENNRHEIVHFNEKTIPEFIAIKNKLVESIRELESGAVVFAQSALDIIKANNINPASFSGQYFPKHLESIIEGRFNPKNKTYREPEDFRINKNAQDSEVIQALVPEWISILAQVYRNFEKRDFYRAFLRNITPLSLLSTVSRQLTDIQKEQNVLSIAEFNAIIHREIQNQPAPFIYERLGERYRHFFIDEFQDTSEMQWQNLIPLIDNALSGQDETGQKGTLMVVGDPKQSIYRWRGGKAEQFIELGKGHNPFSNPEKERFSLDTNWRSYSEIIRFNNDFFRFLSGEFEHADYRDLYEKQSFQNTNHKEGGYVDISFIDGSTAIEENAPEKTDLYVQATLDTIRKVKSLGFHYSDIAILTRKRGQGIAVADFLTENDIPLLSSETLVIGNASEVRLVISVLRYLKNGRDVEAKAQWLVFMAKNLQVGMAVHDFVAEGMAFDTEKDLEQWLSEMGIRMVFQEVRRKSLYEAVEVIIDAFLAKKHNAYLQYFLDIVLERDVRGQAGISDFLEYWEKNGAKFSVPSPEGSDAVRIMTIHKSKGLEFPVVIMPFAEEDYGRKPKDKLWLETDEESLGLPKALIDNSSAVAGFGESASAIYLQKKQEELLDNVNVLYVALTRAEEQLYIISNKNINANGEVKANDMSSFFVKYLIDKGVYDENTLRYAFGNQLKLSAAAAKNDDNKRIETVHEALDMANIRIAQRESLMWGTKQQASIEYGNLLHEILSGIRTGKDVDYAIEKAVGDGLISIDNEVTIRESIDSIMTHPELEEYFLAENKILNEQAIIRKEGALIKPDRITITPQNEVMLLDYKTGLHQPKYKLQLETYEQAIRKMGYKVTKKILVYIGERVEVVTL</sequence>
<keyword evidence="8" id="KW-0238">DNA-binding</keyword>
<dbReference type="GO" id="GO:0016887">
    <property type="term" value="F:ATP hydrolysis activity"/>
    <property type="evidence" value="ECO:0007669"/>
    <property type="project" value="RHEA"/>
</dbReference>
<evidence type="ECO:0000256" key="13">
    <source>
        <dbReference type="ARBA" id="ARBA00048988"/>
    </source>
</evidence>
<evidence type="ECO:0000256" key="6">
    <source>
        <dbReference type="ARBA" id="ARBA00022839"/>
    </source>
</evidence>
<comment type="catalytic activity">
    <reaction evidence="13">
        <text>ATP + H2O = ADP + phosphate + H(+)</text>
        <dbReference type="Rhea" id="RHEA:13065"/>
        <dbReference type="ChEBI" id="CHEBI:15377"/>
        <dbReference type="ChEBI" id="CHEBI:15378"/>
        <dbReference type="ChEBI" id="CHEBI:30616"/>
        <dbReference type="ChEBI" id="CHEBI:43474"/>
        <dbReference type="ChEBI" id="CHEBI:456216"/>
        <dbReference type="EC" id="5.6.2.4"/>
    </reaction>
</comment>
<evidence type="ECO:0000256" key="12">
    <source>
        <dbReference type="ARBA" id="ARBA00034808"/>
    </source>
</evidence>
<evidence type="ECO:0000313" key="18">
    <source>
        <dbReference type="Proteomes" id="UP000244193"/>
    </source>
</evidence>
<keyword evidence="10" id="KW-0413">Isomerase</keyword>
<keyword evidence="2 14" id="KW-0547">Nucleotide-binding</keyword>
<keyword evidence="5 14" id="KW-0347">Helicase</keyword>
<dbReference type="Gene3D" id="3.40.50.300">
    <property type="entry name" value="P-loop containing nucleotide triphosphate hydrolases"/>
    <property type="match status" value="3"/>
</dbReference>
<feature type="domain" description="UvrD-like helicase C-terminal" evidence="16">
    <location>
        <begin position="488"/>
        <end position="735"/>
    </location>
</feature>
<accession>A0A2S0RDW2</accession>
<dbReference type="Proteomes" id="UP000244193">
    <property type="component" value="Chromosome"/>
</dbReference>
<dbReference type="GO" id="GO:0005524">
    <property type="term" value="F:ATP binding"/>
    <property type="evidence" value="ECO:0007669"/>
    <property type="project" value="UniProtKB-UniRule"/>
</dbReference>
<dbReference type="Gene3D" id="3.90.320.10">
    <property type="match status" value="1"/>
</dbReference>
<dbReference type="EMBL" id="CP028811">
    <property type="protein sequence ID" value="AWA29301.1"/>
    <property type="molecule type" value="Genomic_DNA"/>
</dbReference>
<dbReference type="Pfam" id="PF00580">
    <property type="entry name" value="UvrD-helicase"/>
    <property type="match status" value="1"/>
</dbReference>
<dbReference type="KEGG" id="fmg:HYN48_03910"/>
<dbReference type="InterPro" id="IPR011604">
    <property type="entry name" value="PDDEXK-like_dom_sf"/>
</dbReference>
<dbReference type="AlphaFoldDB" id="A0A2S0RDW2"/>
<dbReference type="InterPro" id="IPR000212">
    <property type="entry name" value="DNA_helicase_UvrD/REP"/>
</dbReference>
<keyword evidence="7 14" id="KW-0067">ATP-binding</keyword>
<dbReference type="PROSITE" id="PS51198">
    <property type="entry name" value="UVRD_HELICASE_ATP_BIND"/>
    <property type="match status" value="1"/>
</dbReference>
<keyword evidence="9" id="KW-0234">DNA repair</keyword>
<dbReference type="GO" id="GO:0003677">
    <property type="term" value="F:DNA binding"/>
    <property type="evidence" value="ECO:0007669"/>
    <property type="project" value="UniProtKB-KW"/>
</dbReference>
<dbReference type="Gene3D" id="1.10.3170.10">
    <property type="entry name" value="Recbcd, chain B, domain 2"/>
    <property type="match status" value="1"/>
</dbReference>
<dbReference type="EC" id="5.6.2.4" evidence="12"/>
<dbReference type="GO" id="GO:0000725">
    <property type="term" value="P:recombinational repair"/>
    <property type="evidence" value="ECO:0007669"/>
    <property type="project" value="TreeGrafter"/>
</dbReference>
<keyword evidence="1" id="KW-0540">Nuclease</keyword>
<evidence type="ECO:0000256" key="1">
    <source>
        <dbReference type="ARBA" id="ARBA00022722"/>
    </source>
</evidence>
<evidence type="ECO:0000256" key="10">
    <source>
        <dbReference type="ARBA" id="ARBA00023235"/>
    </source>
</evidence>
<dbReference type="OrthoDB" id="9810135at2"/>
<keyword evidence="6" id="KW-0269">Exonuclease</keyword>
<evidence type="ECO:0000259" key="15">
    <source>
        <dbReference type="PROSITE" id="PS51198"/>
    </source>
</evidence>
<comment type="catalytic activity">
    <reaction evidence="11">
        <text>Couples ATP hydrolysis with the unwinding of duplex DNA by translocating in the 3'-5' direction.</text>
        <dbReference type="EC" id="5.6.2.4"/>
    </reaction>
</comment>
<dbReference type="RefSeq" id="WP_108369886.1">
    <property type="nucleotide sequence ID" value="NZ_CP028811.1"/>
</dbReference>
<keyword evidence="3" id="KW-0227">DNA damage</keyword>
<keyword evidence="4 14" id="KW-0378">Hydrolase</keyword>
<evidence type="ECO:0000313" key="17">
    <source>
        <dbReference type="EMBL" id="AWA29301.1"/>
    </source>
</evidence>
<dbReference type="PROSITE" id="PS51217">
    <property type="entry name" value="UVRD_HELICASE_CTER"/>
    <property type="match status" value="1"/>
</dbReference>
<evidence type="ECO:0000256" key="7">
    <source>
        <dbReference type="ARBA" id="ARBA00022840"/>
    </source>
</evidence>
<gene>
    <name evidence="17" type="ORF">HYN48_03910</name>
</gene>
<feature type="binding site" evidence="14">
    <location>
        <begin position="11"/>
        <end position="18"/>
    </location>
    <ligand>
        <name>ATP</name>
        <dbReference type="ChEBI" id="CHEBI:30616"/>
    </ligand>
</feature>
<organism evidence="17 18">
    <name type="scientific">Flavobacterium magnum</name>
    <dbReference type="NCBI Taxonomy" id="2162713"/>
    <lineage>
        <taxon>Bacteria</taxon>
        <taxon>Pseudomonadati</taxon>
        <taxon>Bacteroidota</taxon>
        <taxon>Flavobacteriia</taxon>
        <taxon>Flavobacteriales</taxon>
        <taxon>Flavobacteriaceae</taxon>
        <taxon>Flavobacterium</taxon>
    </lineage>
</organism>
<feature type="domain" description="UvrD-like helicase ATP-binding" evidence="15">
    <location>
        <begin position="1"/>
        <end position="465"/>
    </location>
</feature>
<evidence type="ECO:0000256" key="11">
    <source>
        <dbReference type="ARBA" id="ARBA00034617"/>
    </source>
</evidence>
<dbReference type="InterPro" id="IPR014017">
    <property type="entry name" value="DNA_helicase_UvrD-like_C"/>
</dbReference>
<dbReference type="PANTHER" id="PTHR11070:SF67">
    <property type="entry name" value="DNA 3'-5' HELICASE"/>
    <property type="match status" value="1"/>
</dbReference>
<evidence type="ECO:0000256" key="8">
    <source>
        <dbReference type="ARBA" id="ARBA00023125"/>
    </source>
</evidence>
<dbReference type="PANTHER" id="PTHR11070">
    <property type="entry name" value="UVRD / RECB / PCRA DNA HELICASE FAMILY MEMBER"/>
    <property type="match status" value="1"/>
</dbReference>
<proteinExistence type="predicted"/>
<dbReference type="GO" id="GO:0004527">
    <property type="term" value="F:exonuclease activity"/>
    <property type="evidence" value="ECO:0007669"/>
    <property type="project" value="UniProtKB-KW"/>
</dbReference>
<dbReference type="InterPro" id="IPR014016">
    <property type="entry name" value="UvrD-like_ATP-bd"/>
</dbReference>
<evidence type="ECO:0000256" key="5">
    <source>
        <dbReference type="ARBA" id="ARBA00022806"/>
    </source>
</evidence>
<dbReference type="InterPro" id="IPR027417">
    <property type="entry name" value="P-loop_NTPase"/>
</dbReference>
<dbReference type="GO" id="GO:0005829">
    <property type="term" value="C:cytosol"/>
    <property type="evidence" value="ECO:0007669"/>
    <property type="project" value="TreeGrafter"/>
</dbReference>
<name>A0A2S0RDW2_9FLAO</name>
<evidence type="ECO:0000256" key="3">
    <source>
        <dbReference type="ARBA" id="ARBA00022763"/>
    </source>
</evidence>
<evidence type="ECO:0000256" key="4">
    <source>
        <dbReference type="ARBA" id="ARBA00022801"/>
    </source>
</evidence>
<evidence type="ECO:0000256" key="14">
    <source>
        <dbReference type="PROSITE-ProRule" id="PRU00560"/>
    </source>
</evidence>
<evidence type="ECO:0000259" key="16">
    <source>
        <dbReference type="PROSITE" id="PS51217"/>
    </source>
</evidence>
<evidence type="ECO:0000256" key="9">
    <source>
        <dbReference type="ARBA" id="ARBA00023204"/>
    </source>
</evidence>
<dbReference type="SUPFAM" id="SSF52540">
    <property type="entry name" value="P-loop containing nucleoside triphosphate hydrolases"/>
    <property type="match status" value="1"/>
</dbReference>
<dbReference type="GO" id="GO:0043138">
    <property type="term" value="F:3'-5' DNA helicase activity"/>
    <property type="evidence" value="ECO:0007669"/>
    <property type="project" value="UniProtKB-EC"/>
</dbReference>
<dbReference type="Pfam" id="PF13361">
    <property type="entry name" value="UvrD_C"/>
    <property type="match status" value="2"/>
</dbReference>
<protein>
    <recommendedName>
        <fullName evidence="12">DNA 3'-5' helicase</fullName>
        <ecNumber evidence="12">5.6.2.4</ecNumber>
    </recommendedName>
</protein>